<feature type="region of interest" description="Disordered" evidence="2">
    <location>
        <begin position="585"/>
        <end position="627"/>
    </location>
</feature>
<dbReference type="PANTHER" id="PTHR42852">
    <property type="entry name" value="THIOL:DISULFIDE INTERCHANGE PROTEIN DSBE"/>
    <property type="match status" value="1"/>
</dbReference>
<dbReference type="SUPFAM" id="SSF52833">
    <property type="entry name" value="Thioredoxin-like"/>
    <property type="match status" value="2"/>
</dbReference>
<evidence type="ECO:0000259" key="3">
    <source>
        <dbReference type="PROSITE" id="PS51352"/>
    </source>
</evidence>
<dbReference type="PROSITE" id="PS00194">
    <property type="entry name" value="THIOREDOXIN_1"/>
    <property type="match status" value="1"/>
</dbReference>
<feature type="region of interest" description="Disordered" evidence="2">
    <location>
        <begin position="67"/>
        <end position="107"/>
    </location>
</feature>
<name>A0A517P7I4_9PLAN</name>
<gene>
    <name evidence="4" type="primary">resA_3</name>
    <name evidence="4" type="ORF">CA12_14070</name>
</gene>
<dbReference type="InterPro" id="IPR050553">
    <property type="entry name" value="Thioredoxin_ResA/DsbE_sf"/>
</dbReference>
<dbReference type="GO" id="GO:0016209">
    <property type="term" value="F:antioxidant activity"/>
    <property type="evidence" value="ECO:0007669"/>
    <property type="project" value="InterPro"/>
</dbReference>
<dbReference type="InterPro" id="IPR000866">
    <property type="entry name" value="AhpC/TSA"/>
</dbReference>
<feature type="compositionally biased region" description="Low complexity" evidence="2">
    <location>
        <begin position="67"/>
        <end position="87"/>
    </location>
</feature>
<feature type="compositionally biased region" description="Low complexity" evidence="2">
    <location>
        <begin position="607"/>
        <end position="627"/>
    </location>
</feature>
<keyword evidence="1" id="KW-0676">Redox-active center</keyword>
<feature type="compositionally biased region" description="Basic and acidic residues" evidence="2">
    <location>
        <begin position="96"/>
        <end position="107"/>
    </location>
</feature>
<evidence type="ECO:0000256" key="1">
    <source>
        <dbReference type="ARBA" id="ARBA00023284"/>
    </source>
</evidence>
<dbReference type="Proteomes" id="UP000318741">
    <property type="component" value="Chromosome"/>
</dbReference>
<dbReference type="KEGG" id="acaf:CA12_14070"/>
<dbReference type="InterPro" id="IPR036249">
    <property type="entry name" value="Thioredoxin-like_sf"/>
</dbReference>
<accession>A0A517P7I4</accession>
<feature type="compositionally biased region" description="Gly residues" evidence="2">
    <location>
        <begin position="592"/>
        <end position="606"/>
    </location>
</feature>
<dbReference type="Gene3D" id="3.40.30.10">
    <property type="entry name" value="Glutaredoxin"/>
    <property type="match status" value="2"/>
</dbReference>
<dbReference type="InterPro" id="IPR013766">
    <property type="entry name" value="Thioredoxin_domain"/>
</dbReference>
<reference evidence="4 5" key="1">
    <citation type="submission" date="2019-02" db="EMBL/GenBank/DDBJ databases">
        <title>Deep-cultivation of Planctomycetes and their phenomic and genomic characterization uncovers novel biology.</title>
        <authorList>
            <person name="Wiegand S."/>
            <person name="Jogler M."/>
            <person name="Boedeker C."/>
            <person name="Pinto D."/>
            <person name="Vollmers J."/>
            <person name="Rivas-Marin E."/>
            <person name="Kohn T."/>
            <person name="Peeters S.H."/>
            <person name="Heuer A."/>
            <person name="Rast P."/>
            <person name="Oberbeckmann S."/>
            <person name="Bunk B."/>
            <person name="Jeske O."/>
            <person name="Meyerdierks A."/>
            <person name="Storesund J.E."/>
            <person name="Kallscheuer N."/>
            <person name="Luecker S."/>
            <person name="Lage O.M."/>
            <person name="Pohl T."/>
            <person name="Merkel B.J."/>
            <person name="Hornburger P."/>
            <person name="Mueller R.-W."/>
            <person name="Bruemmer F."/>
            <person name="Labrenz M."/>
            <person name="Spormann A.M."/>
            <person name="Op den Camp H."/>
            <person name="Overmann J."/>
            <person name="Amann R."/>
            <person name="Jetten M.S.M."/>
            <person name="Mascher T."/>
            <person name="Medema M.H."/>
            <person name="Devos D.P."/>
            <person name="Kaster A.-K."/>
            <person name="Ovreas L."/>
            <person name="Rohde M."/>
            <person name="Galperin M.Y."/>
            <person name="Jogler C."/>
        </authorList>
    </citation>
    <scope>NUCLEOTIDE SEQUENCE [LARGE SCALE GENOMIC DNA]</scope>
    <source>
        <strain evidence="4 5">CA12</strain>
    </source>
</reference>
<dbReference type="CDD" id="cd02966">
    <property type="entry name" value="TlpA_like_family"/>
    <property type="match status" value="2"/>
</dbReference>
<feature type="domain" description="Thioredoxin" evidence="3">
    <location>
        <begin position="615"/>
        <end position="771"/>
    </location>
</feature>
<dbReference type="OrthoDB" id="288837at2"/>
<sequence length="778" mass="80964">MARRPHVAAPRVPRTWGAASRTALRRFAPAAFAPAVLTLAVAGCGEPTAVPATNAAATAPAVNESTAGAPEASAVPVVPASSARPVPGDATGAGRSPDRSAPDRGDAADAELAATLAGLPANLRGRFADLPERWAARQGDPLAAAAAAVTLQEAARLLMDFDEERAYDAFRLSGEAATLAAAAGALPDAAAGQIFYNAACALARDDEVAAAFASLDRAAEAGFSGWEHAETDPDLAALHSTPGFAARLAGWKAASPASAGGSMPEPLLSSADLSGGSGPDGLFPLEFAYMDVSGRPHRLSDYRGQVVVVDFWGTWCPPCRTEIPSFVRLQQQYGPDGLQILGLNYNDDVGDIRQFALQNDMNYPTGPGPDEARAAVPNFRGYPTTVFVGRDGRVRKTLVGAHPYESLEGVVLELLAERVEPADLAQWPTVPDEPRLTDLKKAQRLADGLDRDLLAELDANWELQFEEEAAGVAVARALGGLAGQAEQAGGTAALALPPHAGEIAAQIAAAFPDSAAADDGATFAPVFLAAAAALAQRRDTREALTFLERAATTGWTDWAAVEKNPAFRTLSDEEEFQQRLARWTGADPDAGLSGGGLTGGGPGDAGQGDADGMAAEPTSNLPPAEQAAADLAAAEPFTLSFIARDLDDNRQRPRDYEGQVLLVNLWGFGNEAGEGMIPDLVALQTEHKDAGLRTLGLAYDPPAVADVEAFVAERGVNYPVGIGNQRAKDAVEGYRDLPTTVFVGRDGTARLVVTGPRSRDYLEAVATTLLAEPAPAEQ</sequence>
<dbReference type="PANTHER" id="PTHR42852:SF18">
    <property type="entry name" value="CHROMOSOME UNDETERMINED SCAFFOLD_47, WHOLE GENOME SHOTGUN SEQUENCE"/>
    <property type="match status" value="1"/>
</dbReference>
<dbReference type="InterPro" id="IPR017937">
    <property type="entry name" value="Thioredoxin_CS"/>
</dbReference>
<dbReference type="Pfam" id="PF00578">
    <property type="entry name" value="AhpC-TSA"/>
    <property type="match status" value="1"/>
</dbReference>
<evidence type="ECO:0000313" key="5">
    <source>
        <dbReference type="Proteomes" id="UP000318741"/>
    </source>
</evidence>
<proteinExistence type="predicted"/>
<evidence type="ECO:0000256" key="2">
    <source>
        <dbReference type="SAM" id="MobiDB-lite"/>
    </source>
</evidence>
<evidence type="ECO:0000313" key="4">
    <source>
        <dbReference type="EMBL" id="QDT15323.1"/>
    </source>
</evidence>
<dbReference type="GO" id="GO:0016491">
    <property type="term" value="F:oxidoreductase activity"/>
    <property type="evidence" value="ECO:0007669"/>
    <property type="project" value="InterPro"/>
</dbReference>
<dbReference type="PROSITE" id="PS51352">
    <property type="entry name" value="THIOREDOXIN_2"/>
    <property type="match status" value="2"/>
</dbReference>
<dbReference type="RefSeq" id="WP_145358133.1">
    <property type="nucleotide sequence ID" value="NZ_CP036265.1"/>
</dbReference>
<organism evidence="4 5">
    <name type="scientific">Alienimonas californiensis</name>
    <dbReference type="NCBI Taxonomy" id="2527989"/>
    <lineage>
        <taxon>Bacteria</taxon>
        <taxon>Pseudomonadati</taxon>
        <taxon>Planctomycetota</taxon>
        <taxon>Planctomycetia</taxon>
        <taxon>Planctomycetales</taxon>
        <taxon>Planctomycetaceae</taxon>
        <taxon>Alienimonas</taxon>
    </lineage>
</organism>
<protein>
    <submittedName>
        <fullName evidence="4">Thiol-disulfide oxidoreductase ResA</fullName>
    </submittedName>
</protein>
<dbReference type="EMBL" id="CP036265">
    <property type="protein sequence ID" value="QDT15323.1"/>
    <property type="molecule type" value="Genomic_DNA"/>
</dbReference>
<dbReference type="NCBIfam" id="NF047558">
    <property type="entry name" value="TPR_END_plus"/>
    <property type="match status" value="1"/>
</dbReference>
<feature type="domain" description="Thioredoxin" evidence="3">
    <location>
        <begin position="257"/>
        <end position="416"/>
    </location>
</feature>
<dbReference type="AlphaFoldDB" id="A0A517P7I4"/>
<keyword evidence="5" id="KW-1185">Reference proteome</keyword>